<organism evidence="2 3">
    <name type="scientific">Amblyomma americanum</name>
    <name type="common">Lone star tick</name>
    <dbReference type="NCBI Taxonomy" id="6943"/>
    <lineage>
        <taxon>Eukaryota</taxon>
        <taxon>Metazoa</taxon>
        <taxon>Ecdysozoa</taxon>
        <taxon>Arthropoda</taxon>
        <taxon>Chelicerata</taxon>
        <taxon>Arachnida</taxon>
        <taxon>Acari</taxon>
        <taxon>Parasitiformes</taxon>
        <taxon>Ixodida</taxon>
        <taxon>Ixodoidea</taxon>
        <taxon>Ixodidae</taxon>
        <taxon>Amblyomminae</taxon>
        <taxon>Amblyomma</taxon>
    </lineage>
</organism>
<accession>A0AAQ4ET08</accession>
<keyword evidence="3" id="KW-1185">Reference proteome</keyword>
<sequence>MRYMNCTASPQEQNLVAFRRYGNISYWTPKAVGASEELLVWYGEVFARELGLLGKPRCSGPSLKGEGLVFSRQGRAVANGWGDLI</sequence>
<dbReference type="Gene3D" id="2.170.270.10">
    <property type="entry name" value="SET domain"/>
    <property type="match status" value="1"/>
</dbReference>
<dbReference type="Pfam" id="PF21549">
    <property type="entry name" value="PRDM2_PR"/>
    <property type="match status" value="1"/>
</dbReference>
<dbReference type="InterPro" id="IPR046341">
    <property type="entry name" value="SET_dom_sf"/>
</dbReference>
<comment type="caution">
    <text evidence="2">The sequence shown here is derived from an EMBL/GenBank/DDBJ whole genome shotgun (WGS) entry which is preliminary data.</text>
</comment>
<name>A0AAQ4ET08_AMBAM</name>
<dbReference type="InterPro" id="IPR001214">
    <property type="entry name" value="SET_dom"/>
</dbReference>
<evidence type="ECO:0000313" key="2">
    <source>
        <dbReference type="EMBL" id="KAK8777881.1"/>
    </source>
</evidence>
<gene>
    <name evidence="2" type="ORF">V5799_020777</name>
</gene>
<evidence type="ECO:0000313" key="3">
    <source>
        <dbReference type="Proteomes" id="UP001321473"/>
    </source>
</evidence>
<evidence type="ECO:0000259" key="1">
    <source>
        <dbReference type="Pfam" id="PF21549"/>
    </source>
</evidence>
<dbReference type="EMBL" id="JARKHS020011375">
    <property type="protein sequence ID" value="KAK8777881.1"/>
    <property type="molecule type" value="Genomic_DNA"/>
</dbReference>
<dbReference type="GO" id="GO:0008276">
    <property type="term" value="F:protein methyltransferase activity"/>
    <property type="evidence" value="ECO:0007669"/>
    <property type="project" value="UniProtKB-ARBA"/>
</dbReference>
<proteinExistence type="predicted"/>
<feature type="domain" description="SET" evidence="1">
    <location>
        <begin position="1"/>
        <end position="51"/>
    </location>
</feature>
<reference evidence="2 3" key="1">
    <citation type="journal article" date="2023" name="Arcadia Sci">
        <title>De novo assembly of a long-read Amblyomma americanum tick genome.</title>
        <authorList>
            <person name="Chou S."/>
            <person name="Poskanzer K.E."/>
            <person name="Rollins M."/>
            <person name="Thuy-Boun P.S."/>
        </authorList>
    </citation>
    <scope>NUCLEOTIDE SEQUENCE [LARGE SCALE GENOMIC DNA]</scope>
    <source>
        <strain evidence="2">F_SG_1</strain>
        <tissue evidence="2">Salivary glands</tissue>
    </source>
</reference>
<dbReference type="Proteomes" id="UP001321473">
    <property type="component" value="Unassembled WGS sequence"/>
</dbReference>
<dbReference type="AlphaFoldDB" id="A0AAQ4ET08"/>
<protein>
    <recommendedName>
        <fullName evidence="1">SET domain-containing protein</fullName>
    </recommendedName>
</protein>
<dbReference type="GO" id="GO:0008757">
    <property type="term" value="F:S-adenosylmethionine-dependent methyltransferase activity"/>
    <property type="evidence" value="ECO:0007669"/>
    <property type="project" value="UniProtKB-ARBA"/>
</dbReference>
<dbReference type="GO" id="GO:0008170">
    <property type="term" value="F:N-methyltransferase activity"/>
    <property type="evidence" value="ECO:0007669"/>
    <property type="project" value="UniProtKB-ARBA"/>
</dbReference>